<dbReference type="PANTHER" id="PTHR23354:SF122">
    <property type="entry name" value="GTPASE-ACTIVATING PROTEIN SKYWALKER"/>
    <property type="match status" value="1"/>
</dbReference>
<comment type="caution">
    <text evidence="2">The sequence shown here is derived from an EMBL/GenBank/DDBJ whole genome shotgun (WGS) entry which is preliminary data.</text>
</comment>
<gene>
    <name evidence="2" type="ORF">PPENT_87.1.T1320031</name>
</gene>
<proteinExistence type="predicted"/>
<sequence length="410" mass="48228">MEKCAKHQDDIKYIILEQNSVKLACPECRDEKLEQGLQLEKFILIQKVLKLPEVLLSKIDIDMPFKNFFSNIVKITNEDLNNFKIEWIKQMSDIKDSIEKLINETNNYFEILSNLLSSYRIELKKIIKFEIFEQYIQANINNENFNQQTSAIIQKTRHEINTQIELKIQEYINQMIKGNNDEIKKNIEEQIKDYKNKVINLKIPSSKEILDQLKSGIEGFQKAISEKSHQVNPFYIKCSNLLTNTNFQDILFRIKQQQNPNNQIIYQGSKDGFQTTTFWNKIQNKSNLLMIMKTKNSQCTFGGYSPCQWIKSPQPQFMSDDQAISFLFIQFPNLQLQIYPIKNDCKHEAIFVNQNLGPQFGKNDLQLFAEFKEGNINIGQHYFRDPKENLQTFILGPKLTEIMECEIFQL</sequence>
<dbReference type="PANTHER" id="PTHR23354">
    <property type="entry name" value="NUCLEOLAR PROTEIN 7/ESTROGEN RECEPTOR COACTIVATOR-RELATED"/>
    <property type="match status" value="1"/>
</dbReference>
<dbReference type="PROSITE" id="PS51886">
    <property type="entry name" value="TLDC"/>
    <property type="match status" value="1"/>
</dbReference>
<reference evidence="2" key="1">
    <citation type="submission" date="2021-01" db="EMBL/GenBank/DDBJ databases">
        <authorList>
            <consortium name="Genoscope - CEA"/>
            <person name="William W."/>
        </authorList>
    </citation>
    <scope>NUCLEOTIDE SEQUENCE</scope>
</reference>
<evidence type="ECO:0000259" key="1">
    <source>
        <dbReference type="PROSITE" id="PS51886"/>
    </source>
</evidence>
<evidence type="ECO:0000313" key="2">
    <source>
        <dbReference type="EMBL" id="CAD8202760.1"/>
    </source>
</evidence>
<name>A0A8S1XN26_9CILI</name>
<dbReference type="Pfam" id="PF07534">
    <property type="entry name" value="TLD"/>
    <property type="match status" value="1"/>
</dbReference>
<dbReference type="OrthoDB" id="298084at2759"/>
<accession>A0A8S1XN26</accession>
<dbReference type="EMBL" id="CAJJDO010000132">
    <property type="protein sequence ID" value="CAD8202760.1"/>
    <property type="molecule type" value="Genomic_DNA"/>
</dbReference>
<dbReference type="Proteomes" id="UP000689195">
    <property type="component" value="Unassembled WGS sequence"/>
</dbReference>
<dbReference type="InterPro" id="IPR006571">
    <property type="entry name" value="TLDc_dom"/>
</dbReference>
<protein>
    <recommendedName>
        <fullName evidence="1">TLDc domain-containing protein</fullName>
    </recommendedName>
</protein>
<feature type="domain" description="TLDc" evidence="1">
    <location>
        <begin position="240"/>
        <end position="410"/>
    </location>
</feature>
<dbReference type="AlphaFoldDB" id="A0A8S1XN26"/>
<organism evidence="2 3">
    <name type="scientific">Paramecium pentaurelia</name>
    <dbReference type="NCBI Taxonomy" id="43138"/>
    <lineage>
        <taxon>Eukaryota</taxon>
        <taxon>Sar</taxon>
        <taxon>Alveolata</taxon>
        <taxon>Ciliophora</taxon>
        <taxon>Intramacronucleata</taxon>
        <taxon>Oligohymenophorea</taxon>
        <taxon>Peniculida</taxon>
        <taxon>Parameciidae</taxon>
        <taxon>Paramecium</taxon>
    </lineage>
</organism>
<evidence type="ECO:0000313" key="3">
    <source>
        <dbReference type="Proteomes" id="UP000689195"/>
    </source>
</evidence>
<keyword evidence="3" id="KW-1185">Reference proteome</keyword>